<organism evidence="2 3">
    <name type="scientific">Salimicrobium album</name>
    <dbReference type="NCBI Taxonomy" id="50717"/>
    <lineage>
        <taxon>Bacteria</taxon>
        <taxon>Bacillati</taxon>
        <taxon>Bacillota</taxon>
        <taxon>Bacilli</taxon>
        <taxon>Bacillales</taxon>
        <taxon>Bacillaceae</taxon>
        <taxon>Salimicrobium</taxon>
    </lineage>
</organism>
<evidence type="ECO:0008006" key="4">
    <source>
        <dbReference type="Google" id="ProtNLM"/>
    </source>
</evidence>
<feature type="transmembrane region" description="Helical" evidence="1">
    <location>
        <begin position="37"/>
        <end position="58"/>
    </location>
</feature>
<evidence type="ECO:0000313" key="2">
    <source>
        <dbReference type="EMBL" id="SDY02036.1"/>
    </source>
</evidence>
<name>A0A1H3GFH1_9BACI</name>
<keyword evidence="3" id="KW-1185">Reference proteome</keyword>
<comment type="caution">
    <text evidence="2">The sequence shown here is derived from an EMBL/GenBank/DDBJ whole genome shotgun (WGS) entry which is preliminary data.</text>
</comment>
<keyword evidence="1" id="KW-0472">Membrane</keyword>
<dbReference type="Proteomes" id="UP000198647">
    <property type="component" value="Unassembled WGS sequence"/>
</dbReference>
<dbReference type="RefSeq" id="WP_093107387.1">
    <property type="nucleotide sequence ID" value="NZ_FNOS01000004.1"/>
</dbReference>
<reference evidence="2 3" key="1">
    <citation type="submission" date="2016-10" db="EMBL/GenBank/DDBJ databases">
        <authorList>
            <person name="Varghese N."/>
            <person name="Submissions S."/>
        </authorList>
    </citation>
    <scope>NUCLEOTIDE SEQUENCE [LARGE SCALE GENOMIC DNA]</scope>
    <source>
        <strain evidence="2 3">DSM 20748</strain>
    </source>
</reference>
<accession>A0A1H3GFH1</accession>
<feature type="transmembrane region" description="Helical" evidence="1">
    <location>
        <begin position="65"/>
        <end position="87"/>
    </location>
</feature>
<gene>
    <name evidence="2" type="ORF">SAMN04488081_1915</name>
</gene>
<keyword evidence="1" id="KW-0812">Transmembrane</keyword>
<protein>
    <recommendedName>
        <fullName evidence="4">MFS transporter</fullName>
    </recommendedName>
</protein>
<evidence type="ECO:0000256" key="1">
    <source>
        <dbReference type="SAM" id="Phobius"/>
    </source>
</evidence>
<evidence type="ECO:0000313" key="3">
    <source>
        <dbReference type="Proteomes" id="UP000198647"/>
    </source>
</evidence>
<keyword evidence="1" id="KW-1133">Transmembrane helix</keyword>
<feature type="transmembrane region" description="Helical" evidence="1">
    <location>
        <begin position="7"/>
        <end position="31"/>
    </location>
</feature>
<sequence length="93" mass="10382">MNKKLTFYSYGSFISSLFTMPFFYLLIYDFIPVNFRLGIVVMGVMILATFVLGIMACFKDGEKNYLAVISFIIGAVNLFVFGTGLLMSQMASA</sequence>
<dbReference type="EMBL" id="FNOS01000004">
    <property type="protein sequence ID" value="SDY02036.1"/>
    <property type="molecule type" value="Genomic_DNA"/>
</dbReference>
<proteinExistence type="predicted"/>